<dbReference type="InterPro" id="IPR000195">
    <property type="entry name" value="Rab-GAP-TBC_dom"/>
</dbReference>
<sequence length="206" mass="23367">MKSLRTLAWNGIPSVYRAVTWKLLLGYLPSIRSRQNAIIQRKRREYFEYIPRLFDVPDSERTEEELATLHQISVDVPRTACSSIVLKNEDIQKRLKRLLYIWANRHPACGYVQGINDLCIPFLVTFLNDRYPGLLLESFLIGRSNRRTELERSGLDVPRRDRSGHVLLHLAALGRDSGPLHDGPAGHSAHGEEAGGFGASNGRRLV</sequence>
<dbReference type="Gene3D" id="1.10.8.270">
    <property type="entry name" value="putative rabgap domain of human tbc1 domain family member 14 like domains"/>
    <property type="match status" value="1"/>
</dbReference>
<name>D8LZR0_BLAHO</name>
<gene>
    <name evidence="3" type="ORF">GSBLH_T00001485001</name>
</gene>
<dbReference type="GeneID" id="24918735"/>
<dbReference type="PANTHER" id="PTHR22957:SF26">
    <property type="entry name" value="LD44506P"/>
    <property type="match status" value="1"/>
</dbReference>
<dbReference type="InterPro" id="IPR035969">
    <property type="entry name" value="Rab-GAP_TBC_sf"/>
</dbReference>
<reference evidence="3" key="1">
    <citation type="submission" date="2010-02" db="EMBL/GenBank/DDBJ databases">
        <title>Sequencing and annotation of the Blastocystis hominis genome.</title>
        <authorList>
            <person name="Wincker P."/>
        </authorList>
    </citation>
    <scope>NUCLEOTIDE SEQUENCE</scope>
    <source>
        <strain evidence="3">Singapore isolate B</strain>
    </source>
</reference>
<evidence type="ECO:0000313" key="3">
    <source>
        <dbReference type="EMBL" id="CBK21299.2"/>
    </source>
</evidence>
<dbReference type="PANTHER" id="PTHR22957">
    <property type="entry name" value="TBC1 DOMAIN FAMILY MEMBER GTPASE-ACTIVATING PROTEIN"/>
    <property type="match status" value="1"/>
</dbReference>
<dbReference type="OrthoDB" id="26371at2759"/>
<dbReference type="PROSITE" id="PS50086">
    <property type="entry name" value="TBC_RABGAP"/>
    <property type="match status" value="1"/>
</dbReference>
<dbReference type="Proteomes" id="UP000008312">
    <property type="component" value="Unassembled WGS sequence"/>
</dbReference>
<evidence type="ECO:0000313" key="4">
    <source>
        <dbReference type="Proteomes" id="UP000008312"/>
    </source>
</evidence>
<proteinExistence type="predicted"/>
<dbReference type="SUPFAM" id="SSF47923">
    <property type="entry name" value="Ypt/Rab-GAP domain of gyp1p"/>
    <property type="match status" value="1"/>
</dbReference>
<dbReference type="Gene3D" id="1.10.10.750">
    <property type="entry name" value="Ypt/Rab-GAP domain of gyp1p, domain 1"/>
    <property type="match status" value="1"/>
</dbReference>
<accession>D8LZR0</accession>
<feature type="domain" description="Rab-GAP TBC" evidence="2">
    <location>
        <begin position="11"/>
        <end position="206"/>
    </location>
</feature>
<dbReference type="GO" id="GO:0005096">
    <property type="term" value="F:GTPase activator activity"/>
    <property type="evidence" value="ECO:0007669"/>
    <property type="project" value="TreeGrafter"/>
</dbReference>
<organism evidence="3">
    <name type="scientific">Blastocystis hominis</name>
    <dbReference type="NCBI Taxonomy" id="12968"/>
    <lineage>
        <taxon>Eukaryota</taxon>
        <taxon>Sar</taxon>
        <taxon>Stramenopiles</taxon>
        <taxon>Bigyra</taxon>
        <taxon>Opalozoa</taxon>
        <taxon>Opalinata</taxon>
        <taxon>Blastocystidae</taxon>
        <taxon>Blastocystis</taxon>
    </lineage>
</organism>
<dbReference type="AlphaFoldDB" id="D8LZR0"/>
<dbReference type="RefSeq" id="XP_012895347.1">
    <property type="nucleotide sequence ID" value="XM_013039893.1"/>
</dbReference>
<evidence type="ECO:0000259" key="2">
    <source>
        <dbReference type="PROSITE" id="PS50086"/>
    </source>
</evidence>
<protein>
    <submittedName>
        <fullName evidence="3">RAB GTPase activating protein 1</fullName>
    </submittedName>
</protein>
<keyword evidence="4" id="KW-1185">Reference proteome</keyword>
<dbReference type="InParanoid" id="D8LZR0"/>
<feature type="region of interest" description="Disordered" evidence="1">
    <location>
        <begin position="177"/>
        <end position="206"/>
    </location>
</feature>
<evidence type="ECO:0000256" key="1">
    <source>
        <dbReference type="SAM" id="MobiDB-lite"/>
    </source>
</evidence>
<dbReference type="EMBL" id="FN668641">
    <property type="protein sequence ID" value="CBK21299.2"/>
    <property type="molecule type" value="Genomic_DNA"/>
</dbReference>
<dbReference type="Pfam" id="PF00566">
    <property type="entry name" value="RabGAP-TBC"/>
    <property type="match status" value="1"/>
</dbReference>